<protein>
    <submittedName>
        <fullName evidence="10">S8 family serine peptidase</fullName>
    </submittedName>
</protein>
<feature type="domain" description="PKD" evidence="9">
    <location>
        <begin position="1778"/>
        <end position="1861"/>
    </location>
</feature>
<evidence type="ECO:0000313" key="10">
    <source>
        <dbReference type="EMBL" id="MFC3959472.1"/>
    </source>
</evidence>
<evidence type="ECO:0000256" key="1">
    <source>
        <dbReference type="ARBA" id="ARBA00011073"/>
    </source>
</evidence>
<evidence type="ECO:0000256" key="5">
    <source>
        <dbReference type="PIRSR" id="PIRSR615500-1"/>
    </source>
</evidence>
<keyword evidence="11" id="KW-1185">Reference proteome</keyword>
<dbReference type="InterPro" id="IPR023828">
    <property type="entry name" value="Peptidase_S8_Ser-AS"/>
</dbReference>
<dbReference type="PROSITE" id="PS00138">
    <property type="entry name" value="SUBTILASE_SER"/>
    <property type="match status" value="1"/>
</dbReference>
<comment type="similarity">
    <text evidence="1 6 7">Belongs to the peptidase S8 family.</text>
</comment>
<dbReference type="PROSITE" id="PS50093">
    <property type="entry name" value="PKD"/>
    <property type="match status" value="1"/>
</dbReference>
<dbReference type="Pfam" id="PF00082">
    <property type="entry name" value="Peptidase_S8"/>
    <property type="match status" value="2"/>
</dbReference>
<dbReference type="InterPro" id="IPR013783">
    <property type="entry name" value="Ig-like_fold"/>
</dbReference>
<dbReference type="InterPro" id="IPR008930">
    <property type="entry name" value="Terpenoid_cyclase/PrenylTrfase"/>
</dbReference>
<feature type="region of interest" description="Disordered" evidence="8">
    <location>
        <begin position="572"/>
        <end position="593"/>
    </location>
</feature>
<dbReference type="GeneID" id="73902096"/>
<evidence type="ECO:0000256" key="6">
    <source>
        <dbReference type="PROSITE-ProRule" id="PRU01240"/>
    </source>
</evidence>
<dbReference type="CDD" id="cd00688">
    <property type="entry name" value="ISOPREN_C2_like"/>
    <property type="match status" value="1"/>
</dbReference>
<comment type="caution">
    <text evidence="10">The sequence shown here is derived from an EMBL/GenBank/DDBJ whole genome shotgun (WGS) entry which is preliminary data.</text>
</comment>
<dbReference type="Pfam" id="PF13243">
    <property type="entry name" value="SQHop_cyclase_C"/>
    <property type="match status" value="1"/>
</dbReference>
<dbReference type="SMART" id="SM01419">
    <property type="entry name" value="Thiol-ester_cl"/>
    <property type="match status" value="1"/>
</dbReference>
<dbReference type="Pfam" id="PF18911">
    <property type="entry name" value="PKD_4"/>
    <property type="match status" value="1"/>
</dbReference>
<proteinExistence type="inferred from homology"/>
<dbReference type="InterPro" id="IPR036852">
    <property type="entry name" value="Peptidase_S8/S53_dom_sf"/>
</dbReference>
<dbReference type="Gene3D" id="1.50.10.20">
    <property type="match status" value="1"/>
</dbReference>
<dbReference type="PRINTS" id="PR00723">
    <property type="entry name" value="SUBTILISIN"/>
</dbReference>
<dbReference type="InterPro" id="IPR015500">
    <property type="entry name" value="Peptidase_S8_subtilisin-rel"/>
</dbReference>
<dbReference type="EMBL" id="JBHSAQ010000013">
    <property type="protein sequence ID" value="MFC3959472.1"/>
    <property type="molecule type" value="Genomic_DNA"/>
</dbReference>
<dbReference type="InterPro" id="IPR000209">
    <property type="entry name" value="Peptidase_S8/S53_dom"/>
</dbReference>
<reference evidence="10 11" key="1">
    <citation type="journal article" date="2019" name="Int. J. Syst. Evol. Microbiol.">
        <title>The Global Catalogue of Microorganisms (GCM) 10K type strain sequencing project: providing services to taxonomists for standard genome sequencing and annotation.</title>
        <authorList>
            <consortium name="The Broad Institute Genomics Platform"/>
            <consortium name="The Broad Institute Genome Sequencing Center for Infectious Disease"/>
            <person name="Wu L."/>
            <person name="Ma J."/>
        </authorList>
    </citation>
    <scope>NUCLEOTIDE SEQUENCE [LARGE SCALE GENOMIC DNA]</scope>
    <source>
        <strain evidence="10 11">IBRC-M 10256</strain>
    </source>
</reference>
<dbReference type="GO" id="GO:0004252">
    <property type="term" value="F:serine-type endopeptidase activity"/>
    <property type="evidence" value="ECO:0007669"/>
    <property type="project" value="UniProtKB-UniRule"/>
</dbReference>
<organism evidence="10 11">
    <name type="scientific">Halovivax cerinus</name>
    <dbReference type="NCBI Taxonomy" id="1487865"/>
    <lineage>
        <taxon>Archaea</taxon>
        <taxon>Methanobacteriati</taxon>
        <taxon>Methanobacteriota</taxon>
        <taxon>Stenosarchaea group</taxon>
        <taxon>Halobacteria</taxon>
        <taxon>Halobacteriales</taxon>
        <taxon>Natrialbaceae</taxon>
        <taxon>Halovivax</taxon>
    </lineage>
</organism>
<dbReference type="PANTHER" id="PTHR43806:SF11">
    <property type="entry name" value="CEREVISIN-RELATED"/>
    <property type="match status" value="1"/>
</dbReference>
<dbReference type="InterPro" id="IPR050131">
    <property type="entry name" value="Peptidase_S8_subtilisin-like"/>
</dbReference>
<evidence type="ECO:0000256" key="4">
    <source>
        <dbReference type="ARBA" id="ARBA00022825"/>
    </source>
</evidence>
<name>A0ABD5NRK7_9EURY</name>
<dbReference type="PROSITE" id="PS00136">
    <property type="entry name" value="SUBTILASE_ASP"/>
    <property type="match status" value="1"/>
</dbReference>
<keyword evidence="3 6" id="KW-0378">Hydrolase</keyword>
<dbReference type="PROSITE" id="PS51892">
    <property type="entry name" value="SUBTILASE"/>
    <property type="match status" value="1"/>
</dbReference>
<dbReference type="SUPFAM" id="SSF52743">
    <property type="entry name" value="Subtilisin-like"/>
    <property type="match status" value="1"/>
</dbReference>
<dbReference type="InterPro" id="IPR047565">
    <property type="entry name" value="Alpha-macroglob_thiol-ester_cl"/>
</dbReference>
<dbReference type="Proteomes" id="UP001595846">
    <property type="component" value="Unassembled WGS sequence"/>
</dbReference>
<evidence type="ECO:0000313" key="11">
    <source>
        <dbReference type="Proteomes" id="UP001595846"/>
    </source>
</evidence>
<evidence type="ECO:0000259" key="9">
    <source>
        <dbReference type="PROSITE" id="PS50093"/>
    </source>
</evidence>
<dbReference type="InterPro" id="IPR035986">
    <property type="entry name" value="PKD_dom_sf"/>
</dbReference>
<gene>
    <name evidence="10" type="ORF">ACFOUR_14000</name>
</gene>
<dbReference type="Gene3D" id="2.60.40.10">
    <property type="entry name" value="Immunoglobulins"/>
    <property type="match status" value="3"/>
</dbReference>
<evidence type="ECO:0000256" key="2">
    <source>
        <dbReference type="ARBA" id="ARBA00022670"/>
    </source>
</evidence>
<sequence length="2626" mass="275586">MTYLGYSTRLLAVFFAVTMALSPVASAAMAGGGVGAPAADRSTQAVEAGLGQAGSVNSPATGTADAKLSSAVQARLDDGGAGETVPVILVLRTQPEDQLELNRLSSAEAKRGMKALAADTQGPTMQYLERQQQRGRVDDVTSLYLRNAIAVEATEDVIREVARSAVVDEVVLDGRVSALNETGHSGLDEFRERLEQFGNLTPTPDDFERETSGERVDSIEEIGADSVHQSGISGEGVTVSVIDTGIDDSHPALQGQVVDRMDFVGDNTTGDPQGHGTHVAGTIAGQRDAKQAVGVAPGADLLDARVLDSSGGGHVSDVISAFEWSANQSADVASASLGFDPIPTQTNTDETVGPGQSTNTTVAVHSTANESSSVNATVADAYRPASVFVDVSGVSYEGSNPEETPAAVTENLSVTLRNPDGNETLERYDGGFAFETGTVPEGQLLYKFTPSTSRTLDPGNWSVELANDNDGNVTAAVTATTAYVPDGTDEVAAAVNNLESTGPIPVIAAGNAGQLGNRTIGSPGVAENAITVGASMPDSLDVAPFSSRGPVGFGADTRPGIDLIAPGVDVESAGSTQVHTGAEPYTRKSGTSMAAPHVSGTIALMLGADSSLDRSTIESTLESTAQPAPLPESAIGAGALDAYAAVDSVTAEELPGDQPESGVRELYAGIGYTDQSNAYVDQDPVADTVGDAGGVAPDLEAGAVIADGTYANFEIGMADATAPNATFTAYLDADGDDTTGHPGYDGAEYRVNVTRTFDGELYDGSAETYVYNESGVTFEPTESSFAHVNDWAFDDHPEYVDFDVRTDSYGINTSEFDWHVVAADDERTASDRLPNDGQVDTSYPVTVPGVGVAWNATAGGPATDEPLQFSLWDQDSGQLVANETVRTDARGIANTSFNTDRSSYSEFEIEIEDGHGNLVSQTYTVNPPYVDDGPTIGDGGTDPPDRTVVARNYEARMNDSFEVNVPVYTIEDGSISPYDGQASLRLAGNQNETTFDNLTVENGVFTTTVSPDEYADLVDASRGSDFIGFDVAFASNFTATDETQSAGSVRVHRRVAYESTLYPESQVTSPGTSTALTFQTVERRTGSGEIDQQHVTPSDVNSTARVQWLTDRQTAALYGELPDSVAKALAKEREDGGTADPLTREQYEAIDAAIENVSAQGVVPVTTETNVSPTSNGIGDVDVSPPEDARVGFVTVEPNDPAIDTETASVYENNAMVFVDQRIDEFTRTPSDPEESDTYELDVYADWREYQKNGWTLPNESIDLTVQLADGQTGDPVANTEVVLYTTGGETTTVTTDDSGTVETSIPAPDLDYRNVSDEFHSQEILAIAEGLRTPTGNAVRDRTSAHAYVDEVQDGSDDQPGVITRPELSYDEDTGSLGLNVTYRNESTWERTNATSTLVQLGAPDGDYDTQRDVFVGYVGNGTDDTWVSRAFDESVPASEEREYSVRTSLGTDSWGGYDALSVGGLTAHISSPDEVSAGSTANVTVTLTDRTGDPVPDATIPLYYIEAGADGTDTAAGNASIATTDENGTASFTISPDLADEFDTGYVLLRAGYATESTADSEAAFSSMRVVSKAAINGTVQFADGTPAAGEYVSALHRSGQEATGNSSQTNADGNFSVSVPRGNPYQVAFSQAPGETDGVVDLYRIASVDTLRSDVDVGTHTIPDGHHVELQVVDESGNPVSGAHLEAESHGTQPHGATGYVAVTETNADGRVTTATGDTGIELADNVTIRAAPPEGDSEYVDEHDDYTRRLDVTENESVTIALRSDGDGGQDTTPPTVRVDAPSQAVVDETITVDASASTDAGSGIANYTFTAPDGSEATQDSPQAAFTFAESGEKNITVTVTDNAGNAASETITVTVVEGPDLVTTLDVADEQRLQDGVTANVTVANDGAATYDTPFEVDVTATNGTLTESRTVSVDSLAAGDERTETIDLTAFAQSNRLTGDLSIRAAAAADTDVEEVSAENNNASTTTRVTYSDIRTRLAVPDREIKGADTTMYVVFENAGDASSDELTASLQTPMIDGGERTLTVPSLTPGAANTTSFQVTAENATVDLAVNGDTLFPAGNESSAELSVRPYQVSVSDTTVPASVENGSTFYVSSTVGANVGETVNATLSTPEGLSVVDERSRQVYVDGTRDVSWEVTAEGGQGTQKQLTVIAEAFEKRATDDASTNVTVPKVRVGDDNATTIEDGNTSSIAFEVRTETTFEHDLQIDLQAGTSGRTLKGLDYLVRYPYGCVEQTTSPMLTALNTDQYYRNTTVDYDRQKINDSIAGGVDRLAPEDGAAAQHDNGAWSMYGNDPSGDLFYTVYALYGTSEVANDPVQGDRTAVGDDLANIDRTAAAEWIEGTQNGDGSFQANHYYDDRRSMTGLALIGLEQAEQAGANATVVDDVRADAVSYLLDEQNANGSWDGDDGESAMATALAIRGLATAPDDLSGVDQSAVDAAAADGVGYLTDTQQADGSWSPYHDSNSFAWQGTVSETSAHAVLALDAAGVDATNATVQTANSYLRTVYEEDGSWGYTRATAIAIEALQATTTSETNAQTVTVTISDGQTELINESREIGGDVTLETISFSGADNQTLQELRNSSETLELTVESDGTGLVVASVSNEQLIDETEYVRNGGDA</sequence>
<dbReference type="InterPro" id="IPR000601">
    <property type="entry name" value="PKD_dom"/>
</dbReference>
<evidence type="ECO:0000256" key="7">
    <source>
        <dbReference type="RuleBase" id="RU003355"/>
    </source>
</evidence>
<dbReference type="InterPro" id="IPR022409">
    <property type="entry name" value="PKD/Chitinase_dom"/>
</dbReference>
<dbReference type="InterPro" id="IPR032696">
    <property type="entry name" value="SQ_cyclase_C"/>
</dbReference>
<dbReference type="CDD" id="cd00146">
    <property type="entry name" value="PKD"/>
    <property type="match status" value="1"/>
</dbReference>
<feature type="active site" description="Charge relay system" evidence="5 6">
    <location>
        <position position="592"/>
    </location>
</feature>
<dbReference type="SUPFAM" id="SSF48239">
    <property type="entry name" value="Terpenoid cyclases/Protein prenyltransferases"/>
    <property type="match status" value="1"/>
</dbReference>
<evidence type="ECO:0000256" key="8">
    <source>
        <dbReference type="SAM" id="MobiDB-lite"/>
    </source>
</evidence>
<feature type="active site" description="Charge relay system" evidence="5 6">
    <location>
        <position position="275"/>
    </location>
</feature>
<dbReference type="RefSeq" id="WP_256532985.1">
    <property type="nucleotide sequence ID" value="NZ_CP101824.1"/>
</dbReference>
<dbReference type="Gene3D" id="3.40.50.200">
    <property type="entry name" value="Peptidase S8/S53 domain"/>
    <property type="match status" value="2"/>
</dbReference>
<dbReference type="InterPro" id="IPR022398">
    <property type="entry name" value="Peptidase_S8_His-AS"/>
</dbReference>
<dbReference type="SUPFAM" id="SSF49299">
    <property type="entry name" value="PKD domain"/>
    <property type="match status" value="1"/>
</dbReference>
<dbReference type="PROSITE" id="PS00137">
    <property type="entry name" value="SUBTILASE_HIS"/>
    <property type="match status" value="1"/>
</dbReference>
<accession>A0ABD5NRK7</accession>
<keyword evidence="2 6" id="KW-0645">Protease</keyword>
<evidence type="ECO:0000256" key="3">
    <source>
        <dbReference type="ARBA" id="ARBA00022801"/>
    </source>
</evidence>
<dbReference type="InterPro" id="IPR023827">
    <property type="entry name" value="Peptidase_S8_Asp-AS"/>
</dbReference>
<dbReference type="SMART" id="SM00089">
    <property type="entry name" value="PKD"/>
    <property type="match status" value="1"/>
</dbReference>
<dbReference type="PANTHER" id="PTHR43806">
    <property type="entry name" value="PEPTIDASE S8"/>
    <property type="match status" value="1"/>
</dbReference>
<feature type="active site" description="Charge relay system" evidence="5 6">
    <location>
        <position position="243"/>
    </location>
</feature>
<keyword evidence="4 6" id="KW-0720">Serine protease</keyword>
<dbReference type="GO" id="GO:0006508">
    <property type="term" value="P:proteolysis"/>
    <property type="evidence" value="ECO:0007669"/>
    <property type="project" value="UniProtKB-KW"/>
</dbReference>